<keyword evidence="3" id="KW-1185">Reference proteome</keyword>
<sequence length="63" mass="7118">MNGDCRYYISNISLASPDVKRQHTQKSFFLLSLISLLHVSFTGTRFFNEVLFSMAVRGSEGSL</sequence>
<organism evidence="2 3">
    <name type="scientific">Tatumella ptyseos ATCC 33301</name>
    <dbReference type="NCBI Taxonomy" id="1005995"/>
    <lineage>
        <taxon>Bacteria</taxon>
        <taxon>Pseudomonadati</taxon>
        <taxon>Pseudomonadota</taxon>
        <taxon>Gammaproteobacteria</taxon>
        <taxon>Enterobacterales</taxon>
        <taxon>Erwiniaceae</taxon>
        <taxon>Tatumella</taxon>
    </lineage>
</organism>
<keyword evidence="1" id="KW-0812">Transmembrane</keyword>
<evidence type="ECO:0000313" key="2">
    <source>
        <dbReference type="EMBL" id="KFD19085.1"/>
    </source>
</evidence>
<keyword evidence="1" id="KW-0472">Membrane</keyword>
<feature type="transmembrane region" description="Helical" evidence="1">
    <location>
        <begin position="28"/>
        <end position="47"/>
    </location>
</feature>
<dbReference type="AlphaFoldDB" id="A0A085JF39"/>
<dbReference type="Proteomes" id="UP000028602">
    <property type="component" value="Unassembled WGS sequence"/>
</dbReference>
<evidence type="ECO:0000256" key="1">
    <source>
        <dbReference type="SAM" id="Phobius"/>
    </source>
</evidence>
<reference evidence="2" key="1">
    <citation type="submission" date="2014-05" db="EMBL/GenBank/DDBJ databases">
        <title>ATOL: Assembling a taxonomically balanced genome-scale reconstruction of the evolutionary history of the Enterobacteriaceae.</title>
        <authorList>
            <person name="Plunkett G.III."/>
            <person name="Neeno-Eckwall E.C."/>
            <person name="Glasner J.D."/>
            <person name="Perna N.T."/>
        </authorList>
    </citation>
    <scope>NUCLEOTIDE SEQUENCE [LARGE SCALE GENOMIC DNA]</scope>
    <source>
        <strain evidence="2">ATCC 33301</strain>
    </source>
</reference>
<gene>
    <name evidence="2" type="ORF">GTPT_2023</name>
</gene>
<proteinExistence type="predicted"/>
<keyword evidence="1" id="KW-1133">Transmembrane helix</keyword>
<comment type="caution">
    <text evidence="2">The sequence shown here is derived from an EMBL/GenBank/DDBJ whole genome shotgun (WGS) entry which is preliminary data.</text>
</comment>
<evidence type="ECO:0000313" key="3">
    <source>
        <dbReference type="Proteomes" id="UP000028602"/>
    </source>
</evidence>
<protein>
    <submittedName>
        <fullName evidence="2">Uncharacterized protein</fullName>
    </submittedName>
</protein>
<name>A0A085JF39_9GAMM</name>
<dbReference type="EMBL" id="JMPR01000034">
    <property type="protein sequence ID" value="KFD19085.1"/>
    <property type="molecule type" value="Genomic_DNA"/>
</dbReference>
<accession>A0A085JF39</accession>